<dbReference type="InterPro" id="IPR041667">
    <property type="entry name" value="Cupin_8"/>
</dbReference>
<dbReference type="AlphaFoldDB" id="A0A9P8CCS8"/>
<feature type="domain" description="JmjC" evidence="1">
    <location>
        <begin position="135"/>
        <end position="323"/>
    </location>
</feature>
<gene>
    <name evidence="2" type="ORF">BJ878DRAFT_525432</name>
</gene>
<dbReference type="SMART" id="SM00558">
    <property type="entry name" value="JmjC"/>
    <property type="match status" value="1"/>
</dbReference>
<dbReference type="InterPro" id="IPR014710">
    <property type="entry name" value="RmlC-like_jellyroll"/>
</dbReference>
<dbReference type="OrthoDB" id="415358at2759"/>
<accession>A0A9P8CCS8</accession>
<reference evidence="2" key="1">
    <citation type="journal article" date="2021" name="IMA Fungus">
        <title>Genomic characterization of three marine fungi, including Emericellopsis atlantica sp. nov. with signatures of a generalist lifestyle and marine biomass degradation.</title>
        <authorList>
            <person name="Hagestad O.C."/>
            <person name="Hou L."/>
            <person name="Andersen J.H."/>
            <person name="Hansen E.H."/>
            <person name="Altermark B."/>
            <person name="Li C."/>
            <person name="Kuhnert E."/>
            <person name="Cox R.J."/>
            <person name="Crous P.W."/>
            <person name="Spatafora J.W."/>
            <person name="Lail K."/>
            <person name="Amirebrahimi M."/>
            <person name="Lipzen A."/>
            <person name="Pangilinan J."/>
            <person name="Andreopoulos W."/>
            <person name="Hayes R.D."/>
            <person name="Ng V."/>
            <person name="Grigoriev I.V."/>
            <person name="Jackson S.A."/>
            <person name="Sutton T.D.S."/>
            <person name="Dobson A.D.W."/>
            <person name="Rama T."/>
        </authorList>
    </citation>
    <scope>NUCLEOTIDE SEQUENCE</scope>
    <source>
        <strain evidence="2">TRa3180A</strain>
    </source>
</reference>
<dbReference type="PROSITE" id="PS51184">
    <property type="entry name" value="JMJC"/>
    <property type="match status" value="1"/>
</dbReference>
<protein>
    <submittedName>
        <fullName evidence="2">Cupin-like domain-containing protein</fullName>
    </submittedName>
</protein>
<proteinExistence type="predicted"/>
<keyword evidence="3" id="KW-1185">Reference proteome</keyword>
<dbReference type="InterPro" id="IPR003347">
    <property type="entry name" value="JmjC_dom"/>
</dbReference>
<evidence type="ECO:0000313" key="2">
    <source>
        <dbReference type="EMBL" id="KAG9240571.1"/>
    </source>
</evidence>
<dbReference type="EMBL" id="MU254404">
    <property type="protein sequence ID" value="KAG9240571.1"/>
    <property type="molecule type" value="Genomic_DNA"/>
</dbReference>
<dbReference type="PANTHER" id="PTHR12461">
    <property type="entry name" value="HYPOXIA-INDUCIBLE FACTOR 1 ALPHA INHIBITOR-RELATED"/>
    <property type="match status" value="1"/>
</dbReference>
<organism evidence="2 3">
    <name type="scientific">Calycina marina</name>
    <dbReference type="NCBI Taxonomy" id="1763456"/>
    <lineage>
        <taxon>Eukaryota</taxon>
        <taxon>Fungi</taxon>
        <taxon>Dikarya</taxon>
        <taxon>Ascomycota</taxon>
        <taxon>Pezizomycotina</taxon>
        <taxon>Leotiomycetes</taxon>
        <taxon>Helotiales</taxon>
        <taxon>Pezizellaceae</taxon>
        <taxon>Calycina</taxon>
    </lineage>
</organism>
<comment type="caution">
    <text evidence="2">The sequence shown here is derived from an EMBL/GenBank/DDBJ whole genome shotgun (WGS) entry which is preliminary data.</text>
</comment>
<dbReference type="SUPFAM" id="SSF51197">
    <property type="entry name" value="Clavaminate synthase-like"/>
    <property type="match status" value="1"/>
</dbReference>
<evidence type="ECO:0000259" key="1">
    <source>
        <dbReference type="PROSITE" id="PS51184"/>
    </source>
</evidence>
<dbReference type="PANTHER" id="PTHR12461:SF99">
    <property type="entry name" value="BIFUNCTIONAL PEPTIDASE AND (3S)-LYSYL HYDROXYLASE JMJD7"/>
    <property type="match status" value="1"/>
</dbReference>
<dbReference type="Proteomes" id="UP000887226">
    <property type="component" value="Unassembled WGS sequence"/>
</dbReference>
<name>A0A9P8CCS8_9HELO</name>
<evidence type="ECO:0000313" key="3">
    <source>
        <dbReference type="Proteomes" id="UP000887226"/>
    </source>
</evidence>
<sequence>MTKHSEYETIDPTAELITTYNELNSPVIDELTEPPSALEFMRFVAKNRPFVVRGGASNWSAAETWNIATLKKWLKGQDVTVAVTPNGNADAPVMTGDGKIMFVQPLEEQQAFDEFVDFVVGQERTGKKIRDVKEVRYAQTQNDNLRNEYSALYSQVEKDIAWARIALQKSPDAVNLWIGNSLSTTALHKDNYENIYVQILGKKHFVLLPPVAYACVAERHLPSARWMRKPYGRLEITTEEDHSIPFATWDPDNPTPAAEMQTMYSILAQPMRVTLEPGDMLYLPALWYHKVSQSTSDEGICVAANYWYDIEFGGSFWPLCNLARTVGTTALQIEPEDIV</sequence>
<dbReference type="Gene3D" id="2.60.120.10">
    <property type="entry name" value="Jelly Rolls"/>
    <property type="match status" value="1"/>
</dbReference>
<dbReference type="Pfam" id="PF13621">
    <property type="entry name" value="Cupin_8"/>
    <property type="match status" value="1"/>
</dbReference>